<comment type="caution">
    <text evidence="2">The sequence shown here is derived from an EMBL/GenBank/DDBJ whole genome shotgun (WGS) entry which is preliminary data.</text>
</comment>
<protein>
    <submittedName>
        <fullName evidence="2">Uncharacterized protein</fullName>
    </submittedName>
</protein>
<organism evidence="2 3">
    <name type="scientific">Pseudomonas nicosulfuronedens</name>
    <dbReference type="NCBI Taxonomy" id="2571105"/>
    <lineage>
        <taxon>Bacteria</taxon>
        <taxon>Pseudomonadati</taxon>
        <taxon>Pseudomonadota</taxon>
        <taxon>Gammaproteobacteria</taxon>
        <taxon>Pseudomonadales</taxon>
        <taxon>Pseudomonadaceae</taxon>
        <taxon>Pseudomonas</taxon>
    </lineage>
</organism>
<dbReference type="RefSeq" id="WP_138526755.1">
    <property type="nucleotide sequence ID" value="NZ_SWDV01000059.1"/>
</dbReference>
<dbReference type="PROSITE" id="PS50297">
    <property type="entry name" value="ANK_REP_REGION"/>
    <property type="match status" value="1"/>
</dbReference>
<dbReference type="Proteomes" id="UP000306635">
    <property type="component" value="Unassembled WGS sequence"/>
</dbReference>
<dbReference type="EMBL" id="SWDV01000059">
    <property type="protein sequence ID" value="TLX70100.1"/>
    <property type="molecule type" value="Genomic_DNA"/>
</dbReference>
<feature type="repeat" description="ANK" evidence="1">
    <location>
        <begin position="87"/>
        <end position="119"/>
    </location>
</feature>
<reference evidence="2 3" key="1">
    <citation type="submission" date="2019-04" db="EMBL/GenBank/DDBJ databases">
        <authorList>
            <person name="Li M."/>
        </authorList>
    </citation>
    <scope>NUCLEOTIDE SEQUENCE [LARGE SCALE GENOMIC DNA]</scope>
    <source>
        <strain evidence="2 3">LAM1902</strain>
    </source>
</reference>
<dbReference type="InterPro" id="IPR036770">
    <property type="entry name" value="Ankyrin_rpt-contain_sf"/>
</dbReference>
<sequence>MKWTLLTLAPIIVTQLYIPLSHADELSAIRVAAGKGECVVVHEGRQEPAIALTASSYDLPGSDKREVLKLIDEFRAHGCSIEHPDSEGISPINVAVLTAEPDLLRYLLQAGGDPSARITGSRPWSNGKNSIEFAQLLYKAEPTEKRKKVIEILTSN</sequence>
<dbReference type="SUPFAM" id="SSF48403">
    <property type="entry name" value="Ankyrin repeat"/>
    <property type="match status" value="1"/>
</dbReference>
<dbReference type="PROSITE" id="PS50088">
    <property type="entry name" value="ANK_REPEAT"/>
    <property type="match status" value="1"/>
</dbReference>
<dbReference type="OrthoDB" id="6887931at2"/>
<evidence type="ECO:0000256" key="1">
    <source>
        <dbReference type="PROSITE-ProRule" id="PRU00023"/>
    </source>
</evidence>
<gene>
    <name evidence="2" type="ORF">FAS41_29080</name>
</gene>
<dbReference type="InterPro" id="IPR002110">
    <property type="entry name" value="Ankyrin_rpt"/>
</dbReference>
<accession>A0A5R9QKY4</accession>
<proteinExistence type="predicted"/>
<keyword evidence="1" id="KW-0040">ANK repeat</keyword>
<dbReference type="AlphaFoldDB" id="A0A5R9QKY4"/>
<evidence type="ECO:0000313" key="2">
    <source>
        <dbReference type="EMBL" id="TLX70100.1"/>
    </source>
</evidence>
<name>A0A5R9QKY4_9PSED</name>
<dbReference type="Gene3D" id="1.25.40.20">
    <property type="entry name" value="Ankyrin repeat-containing domain"/>
    <property type="match status" value="1"/>
</dbReference>
<evidence type="ECO:0000313" key="3">
    <source>
        <dbReference type="Proteomes" id="UP000306635"/>
    </source>
</evidence>
<keyword evidence="3" id="KW-1185">Reference proteome</keyword>